<dbReference type="PROSITE" id="PS50262">
    <property type="entry name" value="G_PROTEIN_RECEP_F1_2"/>
    <property type="match status" value="1"/>
</dbReference>
<dbReference type="AlphaFoldDB" id="A0A914XDL2"/>
<evidence type="ECO:0000256" key="2">
    <source>
        <dbReference type="ARBA" id="ARBA00022475"/>
    </source>
</evidence>
<dbReference type="Proteomes" id="UP000887566">
    <property type="component" value="Unplaced"/>
</dbReference>
<keyword evidence="9" id="KW-0807">Transducer</keyword>
<feature type="transmembrane region" description="Helical" evidence="10">
    <location>
        <begin position="73"/>
        <end position="97"/>
    </location>
</feature>
<evidence type="ECO:0000259" key="11">
    <source>
        <dbReference type="PROSITE" id="PS50262"/>
    </source>
</evidence>
<dbReference type="PANTHER" id="PTHR24246:SF27">
    <property type="entry name" value="ADENOSINE RECEPTOR, ISOFORM A"/>
    <property type="match status" value="1"/>
</dbReference>
<dbReference type="GO" id="GO:0005886">
    <property type="term" value="C:plasma membrane"/>
    <property type="evidence" value="ECO:0007669"/>
    <property type="project" value="UniProtKB-SubCell"/>
</dbReference>
<dbReference type="Pfam" id="PF00001">
    <property type="entry name" value="7tm_1"/>
    <property type="match status" value="1"/>
</dbReference>
<keyword evidence="4 10" id="KW-1133">Transmembrane helix</keyword>
<keyword evidence="8" id="KW-0325">Glycoprotein</keyword>
<protein>
    <submittedName>
        <fullName evidence="13">G-protein coupled receptors family 1 profile domain-containing protein</fullName>
    </submittedName>
</protein>
<dbReference type="PANTHER" id="PTHR24246">
    <property type="entry name" value="OLFACTORY RECEPTOR AND ADENOSINE RECEPTOR"/>
    <property type="match status" value="1"/>
</dbReference>
<proteinExistence type="predicted"/>
<accession>A0A914XDL2</accession>
<dbReference type="InterPro" id="IPR017452">
    <property type="entry name" value="GPCR_Rhodpsn_7TM"/>
</dbReference>
<evidence type="ECO:0000256" key="6">
    <source>
        <dbReference type="ARBA" id="ARBA00023136"/>
    </source>
</evidence>
<evidence type="ECO:0000256" key="3">
    <source>
        <dbReference type="ARBA" id="ARBA00022692"/>
    </source>
</evidence>
<dbReference type="Gene3D" id="1.20.1070.10">
    <property type="entry name" value="Rhodopsin 7-helix transmembrane proteins"/>
    <property type="match status" value="1"/>
</dbReference>
<comment type="subcellular location">
    <subcellularLocation>
        <location evidence="1">Cell membrane</location>
        <topology evidence="1">Multi-pass membrane protein</topology>
    </subcellularLocation>
</comment>
<sequence length="244" mass="27186">MMDIVYALLERFPTFLFAASSHHLFPRRRSAAADGRRHSPPASLTAKCKITTMNDSIIVPALRDVWYGPSYQWFFWLEIVLGILISISNGLVIWIALSTKNIRSRLANWFVIGLAVADFVMGFDKVVLVPFAFTLAERYPIMCAIEGSIHCTSSIVTIAAPSMMAASRYYTVIRGVQSTSTNPFIEAIFFKKTGVISLIAGSWIFLLVMYGTLTGFDQMGMSIHGFCGTKPFNYLLLFLSCCCL</sequence>
<keyword evidence="7" id="KW-0675">Receptor</keyword>
<evidence type="ECO:0000313" key="12">
    <source>
        <dbReference type="Proteomes" id="UP000887566"/>
    </source>
</evidence>
<keyword evidence="2" id="KW-1003">Cell membrane</keyword>
<evidence type="ECO:0000256" key="10">
    <source>
        <dbReference type="SAM" id="Phobius"/>
    </source>
</evidence>
<keyword evidence="6 10" id="KW-0472">Membrane</keyword>
<feature type="transmembrane region" description="Helical" evidence="10">
    <location>
        <begin position="109"/>
        <end position="133"/>
    </location>
</feature>
<dbReference type="SUPFAM" id="SSF81321">
    <property type="entry name" value="Family A G protein-coupled receptor-like"/>
    <property type="match status" value="1"/>
</dbReference>
<dbReference type="WBParaSite" id="PSAMB.scaffold774size41551.g8524.t1">
    <property type="protein sequence ID" value="PSAMB.scaffold774size41551.g8524.t1"/>
    <property type="gene ID" value="PSAMB.scaffold774size41551.g8524"/>
</dbReference>
<evidence type="ECO:0000313" key="13">
    <source>
        <dbReference type="WBParaSite" id="PSAMB.scaffold774size41551.g8524.t1"/>
    </source>
</evidence>
<keyword evidence="5" id="KW-0297">G-protein coupled receptor</keyword>
<evidence type="ECO:0000256" key="1">
    <source>
        <dbReference type="ARBA" id="ARBA00004651"/>
    </source>
</evidence>
<organism evidence="12 13">
    <name type="scientific">Plectus sambesii</name>
    <dbReference type="NCBI Taxonomy" id="2011161"/>
    <lineage>
        <taxon>Eukaryota</taxon>
        <taxon>Metazoa</taxon>
        <taxon>Ecdysozoa</taxon>
        <taxon>Nematoda</taxon>
        <taxon>Chromadorea</taxon>
        <taxon>Plectida</taxon>
        <taxon>Plectina</taxon>
        <taxon>Plectoidea</taxon>
        <taxon>Plectidae</taxon>
        <taxon>Plectus</taxon>
    </lineage>
</organism>
<reference evidence="13" key="1">
    <citation type="submission" date="2022-11" db="UniProtKB">
        <authorList>
            <consortium name="WormBaseParasite"/>
        </authorList>
    </citation>
    <scope>IDENTIFICATION</scope>
</reference>
<evidence type="ECO:0000256" key="8">
    <source>
        <dbReference type="ARBA" id="ARBA00023180"/>
    </source>
</evidence>
<keyword evidence="12" id="KW-1185">Reference proteome</keyword>
<evidence type="ECO:0000256" key="5">
    <source>
        <dbReference type="ARBA" id="ARBA00023040"/>
    </source>
</evidence>
<evidence type="ECO:0000256" key="4">
    <source>
        <dbReference type="ARBA" id="ARBA00022989"/>
    </source>
</evidence>
<dbReference type="InterPro" id="IPR000276">
    <property type="entry name" value="GPCR_Rhodpsn"/>
</dbReference>
<feature type="domain" description="G-protein coupled receptors family 1 profile" evidence="11">
    <location>
        <begin position="88"/>
        <end position="244"/>
    </location>
</feature>
<dbReference type="GO" id="GO:0004930">
    <property type="term" value="F:G protein-coupled receptor activity"/>
    <property type="evidence" value="ECO:0007669"/>
    <property type="project" value="UniProtKB-KW"/>
</dbReference>
<name>A0A914XDL2_9BILA</name>
<evidence type="ECO:0000256" key="9">
    <source>
        <dbReference type="ARBA" id="ARBA00023224"/>
    </source>
</evidence>
<feature type="transmembrane region" description="Helical" evidence="10">
    <location>
        <begin position="195"/>
        <end position="213"/>
    </location>
</feature>
<keyword evidence="3 10" id="KW-0812">Transmembrane</keyword>
<feature type="transmembrane region" description="Helical" evidence="10">
    <location>
        <begin position="139"/>
        <end position="160"/>
    </location>
</feature>
<evidence type="ECO:0000256" key="7">
    <source>
        <dbReference type="ARBA" id="ARBA00023170"/>
    </source>
</evidence>